<name>A0A9X1IJT2_9PROT</name>
<proteinExistence type="predicted"/>
<organism evidence="2 3">
    <name type="scientific">Roseicella aerolata</name>
    <dbReference type="NCBI Taxonomy" id="2883479"/>
    <lineage>
        <taxon>Bacteria</taxon>
        <taxon>Pseudomonadati</taxon>
        <taxon>Pseudomonadota</taxon>
        <taxon>Alphaproteobacteria</taxon>
        <taxon>Acetobacterales</taxon>
        <taxon>Roseomonadaceae</taxon>
        <taxon>Roseicella</taxon>
    </lineage>
</organism>
<comment type="caution">
    <text evidence="2">The sequence shown here is derived from an EMBL/GenBank/DDBJ whole genome shotgun (WGS) entry which is preliminary data.</text>
</comment>
<dbReference type="Proteomes" id="UP001139311">
    <property type="component" value="Unassembled WGS sequence"/>
</dbReference>
<feature type="compositionally biased region" description="Low complexity" evidence="1">
    <location>
        <begin position="20"/>
        <end position="37"/>
    </location>
</feature>
<keyword evidence="3" id="KW-1185">Reference proteome</keyword>
<sequence length="115" mass="11921">MSSKGLKPAIARPSARESLAAADAVAQQAGLPPASLSPRPPSSAPAAPPPAPTEEELVQVNIRVRRALGDQLADRARAEGTTQKVLMCRALAAAGFDVHPEDLRATPAPRRRGSS</sequence>
<dbReference type="AlphaFoldDB" id="A0A9X1IJT2"/>
<evidence type="ECO:0000313" key="2">
    <source>
        <dbReference type="EMBL" id="MCB4824683.1"/>
    </source>
</evidence>
<protein>
    <submittedName>
        <fullName evidence="2">Uncharacterized protein</fullName>
    </submittedName>
</protein>
<feature type="compositionally biased region" description="Pro residues" evidence="1">
    <location>
        <begin position="38"/>
        <end position="52"/>
    </location>
</feature>
<feature type="region of interest" description="Disordered" evidence="1">
    <location>
        <begin position="1"/>
        <end position="55"/>
    </location>
</feature>
<dbReference type="RefSeq" id="WP_226612893.1">
    <property type="nucleotide sequence ID" value="NZ_JAJAQI010000049.1"/>
</dbReference>
<evidence type="ECO:0000256" key="1">
    <source>
        <dbReference type="SAM" id="MobiDB-lite"/>
    </source>
</evidence>
<accession>A0A9X1IJT2</accession>
<dbReference type="EMBL" id="JAJAQI010000049">
    <property type="protein sequence ID" value="MCB4824683.1"/>
    <property type="molecule type" value="Genomic_DNA"/>
</dbReference>
<gene>
    <name evidence="2" type="ORF">LHA35_23420</name>
</gene>
<reference evidence="2" key="1">
    <citation type="submission" date="2021-10" db="EMBL/GenBank/DDBJ databases">
        <title>Roseicella aerolatum sp. nov., isolated from aerosols of e-waste dismantling site.</title>
        <authorList>
            <person name="Qin T."/>
        </authorList>
    </citation>
    <scope>NUCLEOTIDE SEQUENCE</scope>
    <source>
        <strain evidence="2">GB24</strain>
    </source>
</reference>
<evidence type="ECO:0000313" key="3">
    <source>
        <dbReference type="Proteomes" id="UP001139311"/>
    </source>
</evidence>